<dbReference type="Proteomes" id="UP000324376">
    <property type="component" value="Unassembled WGS sequence"/>
</dbReference>
<feature type="transmembrane region" description="Helical" evidence="9">
    <location>
        <begin position="46"/>
        <end position="67"/>
    </location>
</feature>
<keyword evidence="12" id="KW-1185">Reference proteome</keyword>
<keyword evidence="5 9" id="KW-0812">Transmembrane</keyword>
<feature type="transmembrane region" description="Helical" evidence="9">
    <location>
        <begin position="88"/>
        <end position="114"/>
    </location>
</feature>
<dbReference type="RefSeq" id="WP_148782728.1">
    <property type="nucleotide sequence ID" value="NZ_VNHU01000005.1"/>
</dbReference>
<protein>
    <submittedName>
        <fullName evidence="11">TRAP-type mannitol/chloroaromatic compound transport system permease small subunit</fullName>
    </submittedName>
</protein>
<evidence type="ECO:0000313" key="12">
    <source>
        <dbReference type="Proteomes" id="UP000324376"/>
    </source>
</evidence>
<evidence type="ECO:0000256" key="1">
    <source>
        <dbReference type="ARBA" id="ARBA00004429"/>
    </source>
</evidence>
<dbReference type="OrthoDB" id="9795655at2"/>
<comment type="similarity">
    <text evidence="8">Belongs to the TRAP transporter small permease family.</text>
</comment>
<dbReference type="PANTHER" id="PTHR35011">
    <property type="entry name" value="2,3-DIKETO-L-GULONATE TRAP TRANSPORTER SMALL PERMEASE PROTEIN YIAM"/>
    <property type="match status" value="1"/>
</dbReference>
<dbReference type="InterPro" id="IPR055348">
    <property type="entry name" value="DctQ"/>
</dbReference>
<evidence type="ECO:0000256" key="8">
    <source>
        <dbReference type="ARBA" id="ARBA00038436"/>
    </source>
</evidence>
<evidence type="ECO:0000256" key="7">
    <source>
        <dbReference type="ARBA" id="ARBA00023136"/>
    </source>
</evidence>
<evidence type="ECO:0000256" key="2">
    <source>
        <dbReference type="ARBA" id="ARBA00022448"/>
    </source>
</evidence>
<dbReference type="Pfam" id="PF04290">
    <property type="entry name" value="DctQ"/>
    <property type="match status" value="1"/>
</dbReference>
<evidence type="ECO:0000313" key="11">
    <source>
        <dbReference type="EMBL" id="TYP73631.1"/>
    </source>
</evidence>
<feature type="transmembrane region" description="Helical" evidence="9">
    <location>
        <begin position="21"/>
        <end position="40"/>
    </location>
</feature>
<dbReference type="EMBL" id="VNHU01000005">
    <property type="protein sequence ID" value="TYP73631.1"/>
    <property type="molecule type" value="Genomic_DNA"/>
</dbReference>
<reference evidence="11 12" key="1">
    <citation type="submission" date="2019-07" db="EMBL/GenBank/DDBJ databases">
        <title>Genomic Encyclopedia of Archaeal and Bacterial Type Strains, Phase II (KMG-II): from individual species to whole genera.</title>
        <authorList>
            <person name="Goeker M."/>
        </authorList>
    </citation>
    <scope>NUCLEOTIDE SEQUENCE [LARGE SCALE GENOMIC DNA]</scope>
    <source>
        <strain evidence="11 12">DSM 17527</strain>
    </source>
</reference>
<evidence type="ECO:0000256" key="5">
    <source>
        <dbReference type="ARBA" id="ARBA00022692"/>
    </source>
</evidence>
<keyword evidence="7 9" id="KW-0472">Membrane</keyword>
<organism evidence="11 12">
    <name type="scientific">Aquimarina intermedia</name>
    <dbReference type="NCBI Taxonomy" id="350814"/>
    <lineage>
        <taxon>Bacteria</taxon>
        <taxon>Pseudomonadati</taxon>
        <taxon>Bacteroidota</taxon>
        <taxon>Flavobacteriia</taxon>
        <taxon>Flavobacteriales</taxon>
        <taxon>Flavobacteriaceae</taxon>
        <taxon>Aquimarina</taxon>
    </lineage>
</organism>
<evidence type="ECO:0000256" key="6">
    <source>
        <dbReference type="ARBA" id="ARBA00022989"/>
    </source>
</evidence>
<dbReference type="AlphaFoldDB" id="A0A5S5C2I8"/>
<comment type="subcellular location">
    <subcellularLocation>
        <location evidence="1">Cell inner membrane</location>
        <topology evidence="1">Multi-pass membrane protein</topology>
    </subcellularLocation>
</comment>
<proteinExistence type="inferred from homology"/>
<evidence type="ECO:0000256" key="9">
    <source>
        <dbReference type="SAM" id="Phobius"/>
    </source>
</evidence>
<feature type="transmembrane region" description="Helical" evidence="9">
    <location>
        <begin position="134"/>
        <end position="156"/>
    </location>
</feature>
<keyword evidence="6 9" id="KW-1133">Transmembrane helix</keyword>
<feature type="domain" description="Tripartite ATP-independent periplasmic transporters DctQ component" evidence="10">
    <location>
        <begin position="26"/>
        <end position="160"/>
    </location>
</feature>
<keyword evidence="4" id="KW-0997">Cell inner membrane</keyword>
<dbReference type="GO" id="GO:0005886">
    <property type="term" value="C:plasma membrane"/>
    <property type="evidence" value="ECO:0007669"/>
    <property type="project" value="UniProtKB-SubCell"/>
</dbReference>
<evidence type="ECO:0000256" key="4">
    <source>
        <dbReference type="ARBA" id="ARBA00022519"/>
    </source>
</evidence>
<dbReference type="PANTHER" id="PTHR35011:SF4">
    <property type="entry name" value="SLL1102 PROTEIN"/>
    <property type="match status" value="1"/>
</dbReference>
<gene>
    <name evidence="11" type="ORF">BD809_105221</name>
</gene>
<accession>A0A5S5C2I8</accession>
<sequence length="167" mass="19300">MDRIITLIDWVSKKIGELVSWFSVFLAIIIGLDVVIRYIFQFTYIWVIEAEIYLFGFMFLLASGYTFQFQKHVRVDLFYARFSEKGKAWIDLIGGVLFLIPWCYVVIASSWYYVTISYGMNESSAQPGGLPALYILKVSITLGFLLLLLQGVSDILKSIRTIFKQYI</sequence>
<keyword evidence="2" id="KW-0813">Transport</keyword>
<evidence type="ECO:0000256" key="3">
    <source>
        <dbReference type="ARBA" id="ARBA00022475"/>
    </source>
</evidence>
<evidence type="ECO:0000259" key="10">
    <source>
        <dbReference type="Pfam" id="PF04290"/>
    </source>
</evidence>
<name>A0A5S5C2I8_9FLAO</name>
<dbReference type="InterPro" id="IPR007387">
    <property type="entry name" value="TRAP_DctQ"/>
</dbReference>
<keyword evidence="3" id="KW-1003">Cell membrane</keyword>
<comment type="caution">
    <text evidence="11">The sequence shown here is derived from an EMBL/GenBank/DDBJ whole genome shotgun (WGS) entry which is preliminary data.</text>
</comment>